<dbReference type="Pfam" id="PF01520">
    <property type="entry name" value="Amidase_3"/>
    <property type="match status" value="1"/>
</dbReference>
<evidence type="ECO:0000256" key="2">
    <source>
        <dbReference type="SAM" id="MobiDB-lite"/>
    </source>
</evidence>
<evidence type="ECO:0000256" key="3">
    <source>
        <dbReference type="SAM" id="SignalP"/>
    </source>
</evidence>
<dbReference type="Pfam" id="PF11741">
    <property type="entry name" value="AMIN"/>
    <property type="match status" value="1"/>
</dbReference>
<feature type="chain" id="PRO_5046003069" evidence="3">
    <location>
        <begin position="24"/>
        <end position="609"/>
    </location>
</feature>
<sequence>MKHLPHFLLTATSLLLLAAPAQASRLESWRFDSTNNQLEFTTDEDVQPKAQLISDPTRLVIDLPGVILGRPASTQSYGGAIRSVRLGQFDRSSARLVVELAPGYTIDPNQVRFRGITARQWTVQLPTPQLVSTGVATPPIGRLPGSTNQTGSTQIPGSTQIQSVRVTQDGIFVRTNGGSPKLDVRRSSDRGQITVDVEGATIALAATRDLLVNRLGVNRITLNQQQASPPVARITLSVDRSSPDWQASVSSAGGLVLLPSGPVAAGGVSRPSANLPAAARPGTLATIESVALENNDTQLIVRANQPLRYTTGWDRTTGAYRVTINAAQLAKNVKGPQLQASSPVLQLRLRQETANTAVILITPASGVQINDLNQPSQQTLALQLQRNRPSVAPLPNPSTASIPVPTPPRTNPLPPRTSPPNPVIPRATNGRPVIVIDPGHGGPDPGAIGVGGLQEKGVVLDISQKVATILEQQGIQVVMTRSDDRDLDLEPRVQLAQRVDATAFVSIHANAISLSRPDVNGLETYYYQSGLDLARSIHQSVLEGTGVPDRGVRSSRFYVLRRTSMPSVLVEVGFVTGRNDAARLADPNFRNQMAGAIARGILRYLGRSS</sequence>
<keyword evidence="1" id="KW-0378">Hydrolase</keyword>
<dbReference type="InterPro" id="IPR002508">
    <property type="entry name" value="MurNAc-LAA_cat"/>
</dbReference>
<name>A0ABV0KG86_9CYAN</name>
<dbReference type="InterPro" id="IPR021731">
    <property type="entry name" value="AMIN_dom"/>
</dbReference>
<feature type="signal peptide" evidence="3">
    <location>
        <begin position="1"/>
        <end position="23"/>
    </location>
</feature>
<protein>
    <submittedName>
        <fullName evidence="5">N-acetylmuramoyl-L-alanine amidase</fullName>
    </submittedName>
</protein>
<dbReference type="Gene3D" id="2.60.40.3500">
    <property type="match status" value="1"/>
</dbReference>
<dbReference type="EMBL" id="JAMPLM010000002">
    <property type="protein sequence ID" value="MEP1057375.1"/>
    <property type="molecule type" value="Genomic_DNA"/>
</dbReference>
<dbReference type="SMART" id="SM00646">
    <property type="entry name" value="Ami_3"/>
    <property type="match status" value="1"/>
</dbReference>
<gene>
    <name evidence="5" type="ORF">NDI38_02930</name>
</gene>
<evidence type="ECO:0000313" key="6">
    <source>
        <dbReference type="Proteomes" id="UP001476950"/>
    </source>
</evidence>
<comment type="caution">
    <text evidence="5">The sequence shown here is derived from an EMBL/GenBank/DDBJ whole genome shotgun (WGS) entry which is preliminary data.</text>
</comment>
<dbReference type="RefSeq" id="WP_190450341.1">
    <property type="nucleotide sequence ID" value="NZ_JAMPLM010000002.1"/>
</dbReference>
<dbReference type="PANTHER" id="PTHR30404:SF0">
    <property type="entry name" value="N-ACETYLMURAMOYL-L-ALANINE AMIDASE AMIC"/>
    <property type="match status" value="1"/>
</dbReference>
<feature type="region of interest" description="Disordered" evidence="2">
    <location>
        <begin position="389"/>
        <end position="426"/>
    </location>
</feature>
<evidence type="ECO:0000256" key="1">
    <source>
        <dbReference type="ARBA" id="ARBA00022801"/>
    </source>
</evidence>
<evidence type="ECO:0000259" key="4">
    <source>
        <dbReference type="SMART" id="SM00646"/>
    </source>
</evidence>
<dbReference type="CDD" id="cd02696">
    <property type="entry name" value="MurNAc-LAA"/>
    <property type="match status" value="1"/>
</dbReference>
<keyword evidence="3" id="KW-0732">Signal</keyword>
<reference evidence="5 6" key="1">
    <citation type="submission" date="2022-04" db="EMBL/GenBank/DDBJ databases">
        <title>Positive selection, recombination, and allopatry shape intraspecific diversity of widespread and dominant cyanobacteria.</title>
        <authorList>
            <person name="Wei J."/>
            <person name="Shu W."/>
            <person name="Hu C."/>
        </authorList>
    </citation>
    <scope>NUCLEOTIDE SEQUENCE [LARGE SCALE GENOMIC DNA]</scope>
    <source>
        <strain evidence="5 6">AS-A4</strain>
    </source>
</reference>
<feature type="compositionally biased region" description="Pro residues" evidence="2">
    <location>
        <begin position="404"/>
        <end position="423"/>
    </location>
</feature>
<keyword evidence="6" id="KW-1185">Reference proteome</keyword>
<evidence type="ECO:0000313" key="5">
    <source>
        <dbReference type="EMBL" id="MEP1057375.1"/>
    </source>
</evidence>
<dbReference type="PANTHER" id="PTHR30404">
    <property type="entry name" value="N-ACETYLMURAMOYL-L-ALANINE AMIDASE"/>
    <property type="match status" value="1"/>
</dbReference>
<feature type="domain" description="MurNAc-LAA" evidence="4">
    <location>
        <begin position="493"/>
        <end position="602"/>
    </location>
</feature>
<proteinExistence type="predicted"/>
<organism evidence="5 6">
    <name type="scientific">Stenomitos frigidus AS-A4</name>
    <dbReference type="NCBI Taxonomy" id="2933935"/>
    <lineage>
        <taxon>Bacteria</taxon>
        <taxon>Bacillati</taxon>
        <taxon>Cyanobacteriota</taxon>
        <taxon>Cyanophyceae</taxon>
        <taxon>Leptolyngbyales</taxon>
        <taxon>Leptolyngbyaceae</taxon>
        <taxon>Stenomitos</taxon>
    </lineage>
</organism>
<dbReference type="SUPFAM" id="SSF53187">
    <property type="entry name" value="Zn-dependent exopeptidases"/>
    <property type="match status" value="1"/>
</dbReference>
<dbReference type="InterPro" id="IPR050695">
    <property type="entry name" value="N-acetylmuramoyl_amidase_3"/>
</dbReference>
<dbReference type="Proteomes" id="UP001476950">
    <property type="component" value="Unassembled WGS sequence"/>
</dbReference>
<dbReference type="Gene3D" id="3.40.630.40">
    <property type="entry name" value="Zn-dependent exopeptidases"/>
    <property type="match status" value="1"/>
</dbReference>
<accession>A0ABV0KG86</accession>